<reference evidence="3 4" key="1">
    <citation type="submission" date="2020-08" db="EMBL/GenBank/DDBJ databases">
        <title>Genomic Encyclopedia of Type Strains, Phase IV (KMG-IV): sequencing the most valuable type-strain genomes for metagenomic binning, comparative biology and taxonomic classification.</title>
        <authorList>
            <person name="Goeker M."/>
        </authorList>
    </citation>
    <scope>NUCLEOTIDE SEQUENCE [LARGE SCALE GENOMIC DNA]</scope>
    <source>
        <strain evidence="3 4">DSM 100211</strain>
    </source>
</reference>
<name>A0A7W6GN29_9HYPH</name>
<proteinExistence type="predicted"/>
<feature type="domain" description="GGDEF" evidence="2">
    <location>
        <begin position="28"/>
        <end position="156"/>
    </location>
</feature>
<organism evidence="3 4">
    <name type="scientific">Mycoplana azooxidifex</name>
    <dbReference type="NCBI Taxonomy" id="1636188"/>
    <lineage>
        <taxon>Bacteria</taxon>
        <taxon>Pseudomonadati</taxon>
        <taxon>Pseudomonadota</taxon>
        <taxon>Alphaproteobacteria</taxon>
        <taxon>Hyphomicrobiales</taxon>
        <taxon>Rhizobiaceae</taxon>
        <taxon>Mycoplana</taxon>
    </lineage>
</organism>
<dbReference type="AlphaFoldDB" id="A0A7W6GN29"/>
<dbReference type="InterPro" id="IPR043128">
    <property type="entry name" value="Rev_trsase/Diguanyl_cyclase"/>
</dbReference>
<evidence type="ECO:0000256" key="1">
    <source>
        <dbReference type="SAM" id="MobiDB-lite"/>
    </source>
</evidence>
<dbReference type="InterPro" id="IPR029787">
    <property type="entry name" value="Nucleotide_cyclase"/>
</dbReference>
<feature type="compositionally biased region" description="Basic residues" evidence="1">
    <location>
        <begin position="128"/>
        <end position="137"/>
    </location>
</feature>
<dbReference type="PANTHER" id="PTHR46663:SF2">
    <property type="entry name" value="GGDEF DOMAIN-CONTAINING PROTEIN"/>
    <property type="match status" value="1"/>
</dbReference>
<evidence type="ECO:0000313" key="4">
    <source>
        <dbReference type="Proteomes" id="UP000574761"/>
    </source>
</evidence>
<sequence>MQEELKTFEPADGALNRSGSFKRCEERSPEAVLVVDLDDFKDVNDTFGHAAGDAVLRAFHHRILTAISEGEFIGRIGGEEFAIVLTSSGSLDVGDRAEKMRNLVCDAPVVFEGRSIRVTASIGLRPRQKQSLSRRHYAAPTRPCTGQRSGRNKVAA</sequence>
<evidence type="ECO:0000313" key="3">
    <source>
        <dbReference type="EMBL" id="MBB3979549.1"/>
    </source>
</evidence>
<feature type="region of interest" description="Disordered" evidence="1">
    <location>
        <begin position="128"/>
        <end position="156"/>
    </location>
</feature>
<dbReference type="PANTHER" id="PTHR46663">
    <property type="entry name" value="DIGUANYLATE CYCLASE DGCT-RELATED"/>
    <property type="match status" value="1"/>
</dbReference>
<dbReference type="InterPro" id="IPR000160">
    <property type="entry name" value="GGDEF_dom"/>
</dbReference>
<comment type="caution">
    <text evidence="3">The sequence shown here is derived from an EMBL/GenBank/DDBJ whole genome shotgun (WGS) entry which is preliminary data.</text>
</comment>
<gene>
    <name evidence="3" type="ORF">GGQ64_004793</name>
</gene>
<dbReference type="EMBL" id="JACIEE010000012">
    <property type="protein sequence ID" value="MBB3979549.1"/>
    <property type="molecule type" value="Genomic_DNA"/>
</dbReference>
<dbReference type="SMART" id="SM00267">
    <property type="entry name" value="GGDEF"/>
    <property type="match status" value="1"/>
</dbReference>
<dbReference type="InterPro" id="IPR052163">
    <property type="entry name" value="DGC-Regulatory_Protein"/>
</dbReference>
<accession>A0A7W6GN29</accession>
<dbReference type="NCBIfam" id="TIGR00254">
    <property type="entry name" value="GGDEF"/>
    <property type="match status" value="1"/>
</dbReference>
<dbReference type="Gene3D" id="3.30.70.270">
    <property type="match status" value="1"/>
</dbReference>
<dbReference type="CDD" id="cd01949">
    <property type="entry name" value="GGDEF"/>
    <property type="match status" value="1"/>
</dbReference>
<keyword evidence="4" id="KW-1185">Reference proteome</keyword>
<protein>
    <submittedName>
        <fullName evidence="3">Diguanylate cyclase (GGDEF)-like protein</fullName>
    </submittedName>
</protein>
<dbReference type="Pfam" id="PF00990">
    <property type="entry name" value="GGDEF"/>
    <property type="match status" value="1"/>
</dbReference>
<evidence type="ECO:0000259" key="2">
    <source>
        <dbReference type="PROSITE" id="PS50887"/>
    </source>
</evidence>
<dbReference type="PROSITE" id="PS50887">
    <property type="entry name" value="GGDEF"/>
    <property type="match status" value="1"/>
</dbReference>
<dbReference type="Proteomes" id="UP000574761">
    <property type="component" value="Unassembled WGS sequence"/>
</dbReference>
<dbReference type="SUPFAM" id="SSF55073">
    <property type="entry name" value="Nucleotide cyclase"/>
    <property type="match status" value="1"/>
</dbReference>
<dbReference type="RefSeq" id="WP_183807787.1">
    <property type="nucleotide sequence ID" value="NZ_JACIEE010000012.1"/>
</dbReference>